<evidence type="ECO:0000313" key="3">
    <source>
        <dbReference type="Proteomes" id="UP000199628"/>
    </source>
</evidence>
<evidence type="ECO:0000256" key="1">
    <source>
        <dbReference type="SAM" id="SignalP"/>
    </source>
</evidence>
<gene>
    <name evidence="2" type="ORF">SAMN04488239_11766</name>
</gene>
<evidence type="ECO:0000313" key="2">
    <source>
        <dbReference type="EMBL" id="SDE33195.1"/>
    </source>
</evidence>
<organism evidence="2 3">
    <name type="scientific">Ruegeria marina</name>
    <dbReference type="NCBI Taxonomy" id="639004"/>
    <lineage>
        <taxon>Bacteria</taxon>
        <taxon>Pseudomonadati</taxon>
        <taxon>Pseudomonadota</taxon>
        <taxon>Alphaproteobacteria</taxon>
        <taxon>Rhodobacterales</taxon>
        <taxon>Roseobacteraceae</taxon>
        <taxon>Ruegeria</taxon>
    </lineage>
</organism>
<keyword evidence="1" id="KW-0732">Signal</keyword>
<proteinExistence type="predicted"/>
<accession>A0A1G7C440</accession>
<feature type="signal peptide" evidence="1">
    <location>
        <begin position="1"/>
        <end position="21"/>
    </location>
</feature>
<name>A0A1G7C440_9RHOB</name>
<dbReference type="AlphaFoldDB" id="A0A1G7C440"/>
<feature type="chain" id="PRO_5011466345" evidence="1">
    <location>
        <begin position="22"/>
        <end position="72"/>
    </location>
</feature>
<keyword evidence="3" id="KW-1185">Reference proteome</keyword>
<dbReference type="Proteomes" id="UP000199628">
    <property type="component" value="Unassembled WGS sequence"/>
</dbReference>
<protein>
    <submittedName>
        <fullName evidence="2">Uncharacterized protein</fullName>
    </submittedName>
</protein>
<sequence length="72" mass="6829">MKSLFVTATIASFAFAPVVFADATNGKGSSKGGEGVAVAVTSEPGTANAASGLIGGWGSVGGVSNGRGAEPK</sequence>
<reference evidence="3" key="1">
    <citation type="submission" date="2016-10" db="EMBL/GenBank/DDBJ databases">
        <authorList>
            <person name="Varghese N."/>
            <person name="Submissions S."/>
        </authorList>
    </citation>
    <scope>NUCLEOTIDE SEQUENCE [LARGE SCALE GENOMIC DNA]</scope>
    <source>
        <strain evidence="3">CGMCC 1.9108</strain>
    </source>
</reference>
<dbReference type="EMBL" id="FMZV01000017">
    <property type="protein sequence ID" value="SDE33195.1"/>
    <property type="molecule type" value="Genomic_DNA"/>
</dbReference>
<dbReference type="RefSeq" id="WP_093035932.1">
    <property type="nucleotide sequence ID" value="NZ_FMZV01000017.1"/>
</dbReference>